<organism evidence="2 3">
    <name type="scientific">Polyangium spumosum</name>
    <dbReference type="NCBI Taxonomy" id="889282"/>
    <lineage>
        <taxon>Bacteria</taxon>
        <taxon>Pseudomonadati</taxon>
        <taxon>Myxococcota</taxon>
        <taxon>Polyangia</taxon>
        <taxon>Polyangiales</taxon>
        <taxon>Polyangiaceae</taxon>
        <taxon>Polyangium</taxon>
    </lineage>
</organism>
<reference evidence="2 3" key="1">
    <citation type="submission" date="2019-10" db="EMBL/GenBank/DDBJ databases">
        <title>A soil myxobacterium in the family Polyangiaceae.</title>
        <authorList>
            <person name="Li Y."/>
            <person name="Wang J."/>
        </authorList>
    </citation>
    <scope>NUCLEOTIDE SEQUENCE [LARGE SCALE GENOMIC DNA]</scope>
    <source>
        <strain evidence="2 3">DSM 14734</strain>
    </source>
</reference>
<keyword evidence="1" id="KW-0812">Transmembrane</keyword>
<protein>
    <submittedName>
        <fullName evidence="2">Uncharacterized protein</fullName>
    </submittedName>
</protein>
<evidence type="ECO:0000256" key="1">
    <source>
        <dbReference type="SAM" id="Phobius"/>
    </source>
</evidence>
<evidence type="ECO:0000313" key="3">
    <source>
        <dbReference type="Proteomes" id="UP000440224"/>
    </source>
</evidence>
<dbReference type="RefSeq" id="WP_153819947.1">
    <property type="nucleotide sequence ID" value="NZ_WJIE01000004.1"/>
</dbReference>
<dbReference type="OrthoDB" id="5515003at2"/>
<evidence type="ECO:0000313" key="2">
    <source>
        <dbReference type="EMBL" id="MRG93075.1"/>
    </source>
</evidence>
<keyword evidence="1" id="KW-1133">Transmembrane helix</keyword>
<proteinExistence type="predicted"/>
<accession>A0A6N7PS73</accession>
<keyword evidence="3" id="KW-1185">Reference proteome</keyword>
<dbReference type="AlphaFoldDB" id="A0A6N7PS73"/>
<comment type="caution">
    <text evidence="2">The sequence shown here is derived from an EMBL/GenBank/DDBJ whole genome shotgun (WGS) entry which is preliminary data.</text>
</comment>
<sequence>MVPRSLRTWFVIHFAADLLFAVPLLLFPGFFLALFGWTTVDPVTSRVVGAALVGIGGESLLGRNADLASFRTMLRLKILWSGAAVLGFALSLVQGAPWGTWIFLGIFMSFSGLWMYWSRRLSAIAARGASA</sequence>
<feature type="transmembrane region" description="Helical" evidence="1">
    <location>
        <begin position="98"/>
        <end position="117"/>
    </location>
</feature>
<feature type="transmembrane region" description="Helical" evidence="1">
    <location>
        <begin position="74"/>
        <end position="92"/>
    </location>
</feature>
<keyword evidence="1" id="KW-0472">Membrane</keyword>
<gene>
    <name evidence="2" type="ORF">GF068_14200</name>
</gene>
<dbReference type="Proteomes" id="UP000440224">
    <property type="component" value="Unassembled WGS sequence"/>
</dbReference>
<name>A0A6N7PS73_9BACT</name>
<feature type="transmembrane region" description="Helical" evidence="1">
    <location>
        <begin position="12"/>
        <end position="37"/>
    </location>
</feature>
<dbReference type="EMBL" id="WJIE01000004">
    <property type="protein sequence ID" value="MRG93075.1"/>
    <property type="molecule type" value="Genomic_DNA"/>
</dbReference>